<dbReference type="EMBL" id="KB298217">
    <property type="protein sequence ID" value="ELU09494.1"/>
    <property type="molecule type" value="Genomic_DNA"/>
</dbReference>
<dbReference type="Gene3D" id="3.40.50.2300">
    <property type="match status" value="2"/>
</dbReference>
<dbReference type="EnsemblMetazoa" id="CapteT200363">
    <property type="protein sequence ID" value="CapteP200363"/>
    <property type="gene ID" value="CapteG200363"/>
</dbReference>
<dbReference type="InterPro" id="IPR001828">
    <property type="entry name" value="ANF_lig-bd_rcpt"/>
</dbReference>
<dbReference type="CDD" id="cd06352">
    <property type="entry name" value="PBP1_NPR_GC-like"/>
    <property type="match status" value="1"/>
</dbReference>
<dbReference type="GO" id="GO:0017046">
    <property type="term" value="F:peptide hormone binding"/>
    <property type="evidence" value="ECO:0007669"/>
    <property type="project" value="TreeGrafter"/>
</dbReference>
<dbReference type="PANTHER" id="PTHR44755">
    <property type="entry name" value="NATRIURETIC PEPTIDE RECEPTOR 3-RELATED"/>
    <property type="match status" value="1"/>
</dbReference>
<dbReference type="STRING" id="283909.R7USL1"/>
<dbReference type="InterPro" id="IPR052612">
    <property type="entry name" value="ANP_Clearance_Receptor"/>
</dbReference>
<comment type="subcellular location">
    <subcellularLocation>
        <location evidence="1">Membrane</location>
    </subcellularLocation>
</comment>
<evidence type="ECO:0000256" key="3">
    <source>
        <dbReference type="ARBA" id="ARBA00022989"/>
    </source>
</evidence>
<accession>R7USL1</accession>
<organism evidence="7">
    <name type="scientific">Capitella teleta</name>
    <name type="common">Polychaete worm</name>
    <dbReference type="NCBI Taxonomy" id="283909"/>
    <lineage>
        <taxon>Eukaryota</taxon>
        <taxon>Metazoa</taxon>
        <taxon>Spiralia</taxon>
        <taxon>Lophotrochozoa</taxon>
        <taxon>Annelida</taxon>
        <taxon>Polychaeta</taxon>
        <taxon>Sedentaria</taxon>
        <taxon>Scolecida</taxon>
        <taxon>Capitellidae</taxon>
        <taxon>Capitella</taxon>
    </lineage>
</organism>
<reference evidence="7 9" key="2">
    <citation type="journal article" date="2013" name="Nature">
        <title>Insights into bilaterian evolution from three spiralian genomes.</title>
        <authorList>
            <person name="Simakov O."/>
            <person name="Marletaz F."/>
            <person name="Cho S.J."/>
            <person name="Edsinger-Gonzales E."/>
            <person name="Havlak P."/>
            <person name="Hellsten U."/>
            <person name="Kuo D.H."/>
            <person name="Larsson T."/>
            <person name="Lv J."/>
            <person name="Arendt D."/>
            <person name="Savage R."/>
            <person name="Osoegawa K."/>
            <person name="de Jong P."/>
            <person name="Grimwood J."/>
            <person name="Chapman J.A."/>
            <person name="Shapiro H."/>
            <person name="Aerts A."/>
            <person name="Otillar R.P."/>
            <person name="Terry A.Y."/>
            <person name="Boore J.L."/>
            <person name="Grigoriev I.V."/>
            <person name="Lindberg D.R."/>
            <person name="Seaver E.C."/>
            <person name="Weisblat D.A."/>
            <person name="Putnam N.H."/>
            <person name="Rokhsar D.S."/>
        </authorList>
    </citation>
    <scope>NUCLEOTIDE SEQUENCE</scope>
    <source>
        <strain evidence="7 9">I ESC-2004</strain>
    </source>
</reference>
<dbReference type="PANTHER" id="PTHR44755:SF8">
    <property type="entry name" value="RECEPTOR LIGAND BINDING REGION DOMAIN-CONTAINING PROTEIN"/>
    <property type="match status" value="1"/>
</dbReference>
<dbReference type="GO" id="GO:0007165">
    <property type="term" value="P:signal transduction"/>
    <property type="evidence" value="ECO:0007669"/>
    <property type="project" value="TreeGrafter"/>
</dbReference>
<evidence type="ECO:0000256" key="1">
    <source>
        <dbReference type="ARBA" id="ARBA00004370"/>
    </source>
</evidence>
<evidence type="ECO:0000313" key="9">
    <source>
        <dbReference type="Proteomes" id="UP000014760"/>
    </source>
</evidence>
<dbReference type="GO" id="GO:0016020">
    <property type="term" value="C:membrane"/>
    <property type="evidence" value="ECO:0007669"/>
    <property type="project" value="UniProtKB-SubCell"/>
</dbReference>
<evidence type="ECO:0000256" key="5">
    <source>
        <dbReference type="SAM" id="MobiDB-lite"/>
    </source>
</evidence>
<reference evidence="8" key="3">
    <citation type="submission" date="2015-06" db="UniProtKB">
        <authorList>
            <consortium name="EnsemblMetazoa"/>
        </authorList>
    </citation>
    <scope>IDENTIFICATION</scope>
</reference>
<dbReference type="SUPFAM" id="SSF53822">
    <property type="entry name" value="Periplasmic binding protein-like I"/>
    <property type="match status" value="1"/>
</dbReference>
<reference evidence="9" key="1">
    <citation type="submission" date="2012-12" db="EMBL/GenBank/DDBJ databases">
        <authorList>
            <person name="Hellsten U."/>
            <person name="Grimwood J."/>
            <person name="Chapman J.A."/>
            <person name="Shapiro H."/>
            <person name="Aerts A."/>
            <person name="Otillar R.P."/>
            <person name="Terry A.Y."/>
            <person name="Boore J.L."/>
            <person name="Simakov O."/>
            <person name="Marletaz F."/>
            <person name="Cho S.-J."/>
            <person name="Edsinger-Gonzales E."/>
            <person name="Havlak P."/>
            <person name="Kuo D.-H."/>
            <person name="Larsson T."/>
            <person name="Lv J."/>
            <person name="Arendt D."/>
            <person name="Savage R."/>
            <person name="Osoegawa K."/>
            <person name="de Jong P."/>
            <person name="Lindberg D.R."/>
            <person name="Seaver E.C."/>
            <person name="Weisblat D.A."/>
            <person name="Putnam N.H."/>
            <person name="Grigoriev I.V."/>
            <person name="Rokhsar D.S."/>
        </authorList>
    </citation>
    <scope>NUCLEOTIDE SEQUENCE</scope>
    <source>
        <strain evidence="9">I ESC-2004</strain>
    </source>
</reference>
<keyword evidence="4" id="KW-0472">Membrane</keyword>
<dbReference type="OrthoDB" id="1890790at2759"/>
<dbReference type="GO" id="GO:0038023">
    <property type="term" value="F:signaling receptor activity"/>
    <property type="evidence" value="ECO:0007669"/>
    <property type="project" value="TreeGrafter"/>
</dbReference>
<name>R7USL1_CAPTE</name>
<dbReference type="OMA" id="RVANTHI"/>
<dbReference type="InterPro" id="IPR028082">
    <property type="entry name" value="Peripla_BP_I"/>
</dbReference>
<dbReference type="Proteomes" id="UP000014760">
    <property type="component" value="Unassembled WGS sequence"/>
</dbReference>
<protein>
    <recommendedName>
        <fullName evidence="6">Receptor ligand binding region domain-containing protein</fullName>
    </recommendedName>
</protein>
<evidence type="ECO:0000313" key="7">
    <source>
        <dbReference type="EMBL" id="ELU09494.1"/>
    </source>
</evidence>
<keyword evidence="3" id="KW-1133">Transmembrane helix</keyword>
<evidence type="ECO:0000259" key="6">
    <source>
        <dbReference type="Pfam" id="PF01094"/>
    </source>
</evidence>
<feature type="region of interest" description="Disordered" evidence="5">
    <location>
        <begin position="482"/>
        <end position="502"/>
    </location>
</feature>
<evidence type="ECO:0000256" key="4">
    <source>
        <dbReference type="ARBA" id="ARBA00023136"/>
    </source>
</evidence>
<evidence type="ECO:0000256" key="2">
    <source>
        <dbReference type="ARBA" id="ARBA00022692"/>
    </source>
</evidence>
<keyword evidence="2" id="KW-0812">Transmembrane</keyword>
<dbReference type="EMBL" id="AMQN01000997">
    <property type="status" value="NOT_ANNOTATED_CDS"/>
    <property type="molecule type" value="Genomic_DNA"/>
</dbReference>
<keyword evidence="9" id="KW-1185">Reference proteome</keyword>
<proteinExistence type="predicted"/>
<gene>
    <name evidence="7" type="ORF">CAPTEDRAFT_200363</name>
</gene>
<dbReference type="HOGENOM" id="CLU_495751_0_0_1"/>
<dbReference type="Pfam" id="PF01094">
    <property type="entry name" value="ANF_receptor"/>
    <property type="match status" value="1"/>
</dbReference>
<feature type="domain" description="Receptor ligand binding region" evidence="6">
    <location>
        <begin position="5"/>
        <end position="301"/>
    </location>
</feature>
<evidence type="ECO:0000313" key="8">
    <source>
        <dbReference type="EnsemblMetazoa" id="CapteP200363"/>
    </source>
</evidence>
<dbReference type="AlphaFoldDB" id="R7USL1"/>
<sequence>MYTKKGITAIIGGRCSDACEKTGLYLAYWNVAFFPESCSSQYIANKASFKTIVRIGSVQHRLAEAFVDLFRYYKWRKAVMVAIGSSCKIFAEAIQAAFEDAGISVAEYVQQTEPNVDIDNILKRIRDRSKVVTICMGGAENMNEFFLKAMEAGMTNGQYAYISHWFFPSQTIMEPWHAWQQKGDVTMVRKLKTAMMGCKVVTGGGMYGDVMDDMRSRMKSIEDKYNLTNQESSPEGVQMYEATFSYLSLVHEALKGGLDPTDGHLIQQLARNKTFQGYSSHISFDNIADRKSMFNVYDIKPDWEFMRPFIEIDTAKPVQAHDDHLLVFRKTVWAEGVVKPPNDPDDCDGNDICNDAETEEEEEDWVIPVAVTLSLAAMISSATAAFVIRRRRIEAELHEMIWKIDKRDIVPINRRSMSSCHTDDTPDSSFSNVDSLFPGQQQLSRTVLYKGTAVVFRRVNRESGHISTEELTKLRQLHPNHLDDTGARIEGPGPGFLPTPID</sequence>